<gene>
    <name evidence="1" type="ORF">HZF24_02350</name>
</gene>
<protein>
    <submittedName>
        <fullName evidence="1">Uncharacterized protein</fullName>
    </submittedName>
</protein>
<accession>A0A974BGZ8</accession>
<evidence type="ECO:0000313" key="1">
    <source>
        <dbReference type="EMBL" id="NYB72978.1"/>
    </source>
</evidence>
<comment type="caution">
    <text evidence="1">The sequence shown here is derived from an EMBL/GenBank/DDBJ whole genome shotgun (WGS) entry which is preliminary data.</text>
</comment>
<dbReference type="Proteomes" id="UP000611629">
    <property type="component" value="Unassembled WGS sequence"/>
</dbReference>
<evidence type="ECO:0000313" key="2">
    <source>
        <dbReference type="Proteomes" id="UP000611629"/>
    </source>
</evidence>
<name>A0A974BGZ8_SEDHY</name>
<keyword evidence="2" id="KW-1185">Reference proteome</keyword>
<dbReference type="AlphaFoldDB" id="A0A974BGZ8"/>
<organism evidence="1 2">
    <name type="scientific">Sedimentibacter hydroxybenzoicus DSM 7310</name>
    <dbReference type="NCBI Taxonomy" id="1123245"/>
    <lineage>
        <taxon>Bacteria</taxon>
        <taxon>Bacillati</taxon>
        <taxon>Bacillota</taxon>
        <taxon>Tissierellia</taxon>
        <taxon>Sedimentibacter</taxon>
    </lineage>
</organism>
<dbReference type="RefSeq" id="WP_179236642.1">
    <property type="nucleotide sequence ID" value="NZ_JACBNQ010000001.1"/>
</dbReference>
<sequence length="77" mass="8759">MLNIRKKAHYLIDKLPEDQVAYLVKIIEGIKGLSIPSGEPDELDMFLIKESQTNNEDTMTIEDLIEELGIDANELQD</sequence>
<proteinExistence type="predicted"/>
<reference evidence="1" key="1">
    <citation type="submission" date="2020-07" db="EMBL/GenBank/DDBJ databases">
        <title>Genomic analysis of a strain of Sedimentibacter Hydroxybenzoicus DSM7310.</title>
        <authorList>
            <person name="Ma S."/>
        </authorList>
    </citation>
    <scope>NUCLEOTIDE SEQUENCE</scope>
    <source>
        <strain evidence="1">DSM 7310</strain>
    </source>
</reference>
<dbReference type="EMBL" id="JACBNQ010000001">
    <property type="protein sequence ID" value="NYB72978.1"/>
    <property type="molecule type" value="Genomic_DNA"/>
</dbReference>